<reference evidence="1 2" key="1">
    <citation type="submission" date="2019-12" db="EMBL/GenBank/DDBJ databases">
        <title>Genome sequencing and assembly of endphytes of Porphyra tenera.</title>
        <authorList>
            <person name="Park J.M."/>
            <person name="Shin R."/>
            <person name="Jo S.H."/>
        </authorList>
    </citation>
    <scope>NUCLEOTIDE SEQUENCE [LARGE SCALE GENOMIC DNA]</scope>
    <source>
        <strain evidence="1 2">GPM4</strain>
    </source>
</reference>
<dbReference type="InterPro" id="IPR036182">
    <property type="entry name" value="PCuAC_sf"/>
</dbReference>
<dbReference type="AlphaFoldDB" id="A0A857JM92"/>
<dbReference type="RefSeq" id="WP_160180031.1">
    <property type="nucleotide sequence ID" value="NZ_CP047656.1"/>
</dbReference>
<dbReference type="PANTHER" id="PTHR36302:SF1">
    <property type="entry name" value="COPPER CHAPERONE PCU(A)C"/>
    <property type="match status" value="1"/>
</dbReference>
<protein>
    <recommendedName>
        <fullName evidence="3">Copper chaperone PCu(A)C</fullName>
    </recommendedName>
</protein>
<gene>
    <name evidence="1" type="ORF">FX988_02372</name>
</gene>
<keyword evidence="2" id="KW-1185">Reference proteome</keyword>
<accession>A0A857JM92</accession>
<sequence>MLLTARAFIATTLILISNIALAELHITQAKIRLLPPSVPNTSAYFTIENNGENDVTLIGGKADIANKVELHNHIMSGDVMRMEQQSAVIIPAGKTITFAPGGLHMMIFGLKQPLKKEQIVSLALMTKDGQQIKFDAHVVSPNQHRHH</sequence>
<proteinExistence type="predicted"/>
<dbReference type="SUPFAM" id="SSF110087">
    <property type="entry name" value="DR1885-like metal-binding protein"/>
    <property type="match status" value="1"/>
</dbReference>
<dbReference type="PANTHER" id="PTHR36302">
    <property type="entry name" value="BLR7088 PROTEIN"/>
    <property type="match status" value="1"/>
</dbReference>
<evidence type="ECO:0000313" key="1">
    <source>
        <dbReference type="EMBL" id="QHJ12121.1"/>
    </source>
</evidence>
<dbReference type="KEGG" id="pmes:FX988_02372"/>
<evidence type="ECO:0000313" key="2">
    <source>
        <dbReference type="Proteomes" id="UP000464524"/>
    </source>
</evidence>
<dbReference type="Proteomes" id="UP000464524">
    <property type="component" value="Chromosome"/>
</dbReference>
<dbReference type="Pfam" id="PF04314">
    <property type="entry name" value="PCuAC"/>
    <property type="match status" value="1"/>
</dbReference>
<name>A0A857JM92_9ALTE</name>
<dbReference type="InterPro" id="IPR058248">
    <property type="entry name" value="Lxx211020-like"/>
</dbReference>
<dbReference type="EMBL" id="CP047656">
    <property type="protein sequence ID" value="QHJ12121.1"/>
    <property type="molecule type" value="Genomic_DNA"/>
</dbReference>
<dbReference type="OrthoDB" id="9796962at2"/>
<dbReference type="InterPro" id="IPR007410">
    <property type="entry name" value="LpqE-like"/>
</dbReference>
<evidence type="ECO:0008006" key="3">
    <source>
        <dbReference type="Google" id="ProtNLM"/>
    </source>
</evidence>
<organism evidence="1 2">
    <name type="scientific">Paraglaciecola mesophila</name>
    <dbReference type="NCBI Taxonomy" id="197222"/>
    <lineage>
        <taxon>Bacteria</taxon>
        <taxon>Pseudomonadati</taxon>
        <taxon>Pseudomonadota</taxon>
        <taxon>Gammaproteobacteria</taxon>
        <taxon>Alteromonadales</taxon>
        <taxon>Alteromonadaceae</taxon>
        <taxon>Paraglaciecola</taxon>
    </lineage>
</organism>
<dbReference type="Gene3D" id="2.60.40.1890">
    <property type="entry name" value="PCu(A)C copper chaperone"/>
    <property type="match status" value="1"/>
</dbReference>